<reference evidence="1" key="1">
    <citation type="submission" date="2023-03" db="EMBL/GenBank/DDBJ databases">
        <title>Massive genome expansion in bonnet fungi (Mycena s.s.) driven by repeated elements and novel gene families across ecological guilds.</title>
        <authorList>
            <consortium name="Lawrence Berkeley National Laboratory"/>
            <person name="Harder C.B."/>
            <person name="Miyauchi S."/>
            <person name="Viragh M."/>
            <person name="Kuo A."/>
            <person name="Thoen E."/>
            <person name="Andreopoulos B."/>
            <person name="Lu D."/>
            <person name="Skrede I."/>
            <person name="Drula E."/>
            <person name="Henrissat B."/>
            <person name="Morin E."/>
            <person name="Kohler A."/>
            <person name="Barry K."/>
            <person name="LaButti K."/>
            <person name="Morin E."/>
            <person name="Salamov A."/>
            <person name="Lipzen A."/>
            <person name="Mereny Z."/>
            <person name="Hegedus B."/>
            <person name="Baldrian P."/>
            <person name="Stursova M."/>
            <person name="Weitz H."/>
            <person name="Taylor A."/>
            <person name="Grigoriev I.V."/>
            <person name="Nagy L.G."/>
            <person name="Martin F."/>
            <person name="Kauserud H."/>
        </authorList>
    </citation>
    <scope>NUCLEOTIDE SEQUENCE</scope>
    <source>
        <strain evidence="1">CBHHK188m</strain>
    </source>
</reference>
<organism evidence="1 2">
    <name type="scientific">Mycena maculata</name>
    <dbReference type="NCBI Taxonomy" id="230809"/>
    <lineage>
        <taxon>Eukaryota</taxon>
        <taxon>Fungi</taxon>
        <taxon>Dikarya</taxon>
        <taxon>Basidiomycota</taxon>
        <taxon>Agaricomycotina</taxon>
        <taxon>Agaricomycetes</taxon>
        <taxon>Agaricomycetidae</taxon>
        <taxon>Agaricales</taxon>
        <taxon>Marasmiineae</taxon>
        <taxon>Mycenaceae</taxon>
        <taxon>Mycena</taxon>
    </lineage>
</organism>
<evidence type="ECO:0000313" key="2">
    <source>
        <dbReference type="Proteomes" id="UP001215280"/>
    </source>
</evidence>
<proteinExistence type="predicted"/>
<dbReference type="EMBL" id="JARJLG010000011">
    <property type="protein sequence ID" value="KAJ7776958.1"/>
    <property type="molecule type" value="Genomic_DNA"/>
</dbReference>
<feature type="non-terminal residue" evidence="1">
    <location>
        <position position="1"/>
    </location>
</feature>
<name>A0AAD7K6Y0_9AGAR</name>
<sequence>AAIPNPAWQSSEGIVGGKLFDFHSWPYVHVENVDSEMVQGLAAVLTRNSTTTPQMREYVEGYLAVQFNAVIDLATSNGSNIYAGSW</sequence>
<dbReference type="Proteomes" id="UP001215280">
    <property type="component" value="Unassembled WGS sequence"/>
</dbReference>
<protein>
    <submittedName>
        <fullName evidence="1">Uncharacterized protein</fullName>
    </submittedName>
</protein>
<feature type="non-terminal residue" evidence="1">
    <location>
        <position position="86"/>
    </location>
</feature>
<gene>
    <name evidence="1" type="ORF">DFH07DRAFT_698158</name>
</gene>
<dbReference type="AlphaFoldDB" id="A0AAD7K6Y0"/>
<accession>A0AAD7K6Y0</accession>
<evidence type="ECO:0000313" key="1">
    <source>
        <dbReference type="EMBL" id="KAJ7776958.1"/>
    </source>
</evidence>
<keyword evidence="2" id="KW-1185">Reference proteome</keyword>
<comment type="caution">
    <text evidence="1">The sequence shown here is derived from an EMBL/GenBank/DDBJ whole genome shotgun (WGS) entry which is preliminary data.</text>
</comment>